<dbReference type="Gene3D" id="3.30.160.60">
    <property type="entry name" value="Classic Zinc Finger"/>
    <property type="match status" value="4"/>
</dbReference>
<dbReference type="InterPro" id="IPR036236">
    <property type="entry name" value="Znf_C2H2_sf"/>
</dbReference>
<evidence type="ECO:0000313" key="3">
    <source>
        <dbReference type="EMBL" id="ESP03364.1"/>
    </source>
</evidence>
<dbReference type="GO" id="GO:0003676">
    <property type="term" value="F:nucleic acid binding"/>
    <property type="evidence" value="ECO:0007669"/>
    <property type="project" value="InterPro"/>
</dbReference>
<organism evidence="3 4">
    <name type="scientific">Lottia gigantea</name>
    <name type="common">Giant owl limpet</name>
    <dbReference type="NCBI Taxonomy" id="225164"/>
    <lineage>
        <taxon>Eukaryota</taxon>
        <taxon>Metazoa</taxon>
        <taxon>Spiralia</taxon>
        <taxon>Lophotrochozoa</taxon>
        <taxon>Mollusca</taxon>
        <taxon>Gastropoda</taxon>
        <taxon>Patellogastropoda</taxon>
        <taxon>Lottioidea</taxon>
        <taxon>Lottiidae</taxon>
        <taxon>Lottia</taxon>
    </lineage>
</organism>
<dbReference type="SUPFAM" id="SSF57667">
    <property type="entry name" value="beta-beta-alpha zinc fingers"/>
    <property type="match status" value="4"/>
</dbReference>
<feature type="region of interest" description="Disordered" evidence="1">
    <location>
        <begin position="218"/>
        <end position="241"/>
    </location>
</feature>
<dbReference type="GO" id="GO:0008270">
    <property type="term" value="F:zinc ion binding"/>
    <property type="evidence" value="ECO:0007669"/>
    <property type="project" value="InterPro"/>
</dbReference>
<feature type="domain" description="C2H2-type" evidence="2">
    <location>
        <begin position="183"/>
        <end position="205"/>
    </location>
</feature>
<name>V4AH71_LOTGI</name>
<dbReference type="KEGG" id="lgi:LOTGIDRAFT_237681"/>
<evidence type="ECO:0000313" key="4">
    <source>
        <dbReference type="Proteomes" id="UP000030746"/>
    </source>
</evidence>
<dbReference type="InterPro" id="IPR003604">
    <property type="entry name" value="Matrin/U1-like-C_Znf_C2H2"/>
</dbReference>
<dbReference type="RefSeq" id="XP_009045897.1">
    <property type="nucleotide sequence ID" value="XM_009047649.1"/>
</dbReference>
<dbReference type="Proteomes" id="UP000030746">
    <property type="component" value="Unassembled WGS sequence"/>
</dbReference>
<reference evidence="3 4" key="1">
    <citation type="journal article" date="2013" name="Nature">
        <title>Insights into bilaterian evolution from three spiralian genomes.</title>
        <authorList>
            <person name="Simakov O."/>
            <person name="Marletaz F."/>
            <person name="Cho S.J."/>
            <person name="Edsinger-Gonzales E."/>
            <person name="Havlak P."/>
            <person name="Hellsten U."/>
            <person name="Kuo D.H."/>
            <person name="Larsson T."/>
            <person name="Lv J."/>
            <person name="Arendt D."/>
            <person name="Savage R."/>
            <person name="Osoegawa K."/>
            <person name="de Jong P."/>
            <person name="Grimwood J."/>
            <person name="Chapman J.A."/>
            <person name="Shapiro H."/>
            <person name="Aerts A."/>
            <person name="Otillar R.P."/>
            <person name="Terry A.Y."/>
            <person name="Boore J.L."/>
            <person name="Grigoriev I.V."/>
            <person name="Lindberg D.R."/>
            <person name="Seaver E.C."/>
            <person name="Weisblat D.A."/>
            <person name="Putnam N.H."/>
            <person name="Rokhsar D.S."/>
        </authorList>
    </citation>
    <scope>NUCLEOTIDE SEQUENCE [LARGE SCALE GENOMIC DNA]</scope>
</reference>
<dbReference type="GeneID" id="20250524"/>
<dbReference type="OrthoDB" id="6090838at2759"/>
<evidence type="ECO:0000256" key="1">
    <source>
        <dbReference type="SAM" id="MobiDB-lite"/>
    </source>
</evidence>
<dbReference type="SMART" id="SM00355">
    <property type="entry name" value="ZnF_C2H2"/>
    <property type="match status" value="4"/>
</dbReference>
<dbReference type="SMART" id="SM00451">
    <property type="entry name" value="ZnF_U1"/>
    <property type="match status" value="4"/>
</dbReference>
<dbReference type="HOGENOM" id="CLU_845405_0_0_1"/>
<proteinExistence type="predicted"/>
<dbReference type="InterPro" id="IPR013087">
    <property type="entry name" value="Znf_C2H2_type"/>
</dbReference>
<dbReference type="PROSITE" id="PS00028">
    <property type="entry name" value="ZINC_FINGER_C2H2_1"/>
    <property type="match status" value="1"/>
</dbReference>
<sequence>MASYCDICSVQLNCMKQFSQHTEGKAHKKKLAQLVGSVSKPKIEFVPEGQLQSVDPNKVEDQSYQSGSLKFNIQPQTRISEDWSQVKFCYLCNKALNSAHQAEQHFSSVKHLKRTAQSNIEESGARGTKRRIVKTDYEDDIRQNGPGDGLGFDIDPELDHTITLNRLTSEGQEKKSKMDDTFCYLCNKTFTSPHVAEVHYNSIKHLKRTQANHTVDPEVVPKNNSSNGNCVPIEPPPDPSATPLPVNYLDNKSWENPVTDPPNSYQRFREQKPFLNNQPATAGHFFCTFCNLGLNSQTQIDAHRAGARHKKNVTKAKGQQGAITSTTSS</sequence>
<dbReference type="CTD" id="20250524"/>
<dbReference type="EMBL" id="KB200027">
    <property type="protein sequence ID" value="ESP03364.1"/>
    <property type="molecule type" value="Genomic_DNA"/>
</dbReference>
<dbReference type="InterPro" id="IPR052644">
    <property type="entry name" value="ZMAT3"/>
</dbReference>
<dbReference type="PANTHER" id="PTHR46786:SF1">
    <property type="entry name" value="ZINC FINGER MATRIN-TYPE PROTEIN 3"/>
    <property type="match status" value="1"/>
</dbReference>
<dbReference type="OMA" id="YRGKNHA"/>
<keyword evidence="4" id="KW-1185">Reference proteome</keyword>
<gene>
    <name evidence="3" type="ORF">LOTGIDRAFT_237681</name>
</gene>
<evidence type="ECO:0000259" key="2">
    <source>
        <dbReference type="PROSITE" id="PS00028"/>
    </source>
</evidence>
<dbReference type="AlphaFoldDB" id="V4AH71"/>
<feature type="region of interest" description="Disordered" evidence="1">
    <location>
        <begin position="306"/>
        <end position="329"/>
    </location>
</feature>
<accession>V4AH71</accession>
<dbReference type="PANTHER" id="PTHR46786">
    <property type="entry name" value="ZINC FINGER MATRIN-TYPE PROTEIN 3"/>
    <property type="match status" value="1"/>
</dbReference>
<dbReference type="Pfam" id="PF12874">
    <property type="entry name" value="zf-met"/>
    <property type="match status" value="4"/>
</dbReference>
<protein>
    <recommendedName>
        <fullName evidence="2">C2H2-type domain-containing protein</fullName>
    </recommendedName>
</protein>